<organism evidence="2 3">
    <name type="scientific">Polynucleobacter paneuropaeus</name>
    <dbReference type="NCBI Taxonomy" id="2527775"/>
    <lineage>
        <taxon>Bacteria</taxon>
        <taxon>Pseudomonadati</taxon>
        <taxon>Pseudomonadota</taxon>
        <taxon>Betaproteobacteria</taxon>
        <taxon>Burkholderiales</taxon>
        <taxon>Burkholderiaceae</taxon>
        <taxon>Polynucleobacter</taxon>
    </lineage>
</organism>
<dbReference type="Proteomes" id="UP000248592">
    <property type="component" value="Chromosome"/>
</dbReference>
<evidence type="ECO:0000313" key="3">
    <source>
        <dbReference type="Proteomes" id="UP000248592"/>
    </source>
</evidence>
<gene>
    <name evidence="2" type="ORF">Pas1_09295</name>
</gene>
<protein>
    <submittedName>
        <fullName evidence="2">Uncharacterized protein</fullName>
    </submittedName>
</protein>
<reference evidence="3" key="1">
    <citation type="submission" date="2018-06" db="EMBL/GenBank/DDBJ databases">
        <title>Description of a new Polynucleobacter species.</title>
        <authorList>
            <person name="Hahn M.W."/>
        </authorList>
    </citation>
    <scope>NUCLEOTIDE SEQUENCE [LARGE SCALE GENOMIC DNA]</scope>
    <source>
        <strain evidence="3">MG-25-Pas1-D2</strain>
    </source>
</reference>
<proteinExistence type="predicted"/>
<dbReference type="RefSeq" id="WP_112295090.1">
    <property type="nucleotide sequence ID" value="NZ_CBCSBS010000002.1"/>
</dbReference>
<sequence>MNKYQALVRINGHQVKTAVFADSQIHARLILQYQFGMNSLASAPSLSEDEDALTVDEAIKMIKPIKTMNLKQARVTSLRRNVDSAKQQLKLEKDRQHHQQAIKPISSKP</sequence>
<dbReference type="EMBL" id="CP030085">
    <property type="protein sequence ID" value="AWW50557.1"/>
    <property type="molecule type" value="Genomic_DNA"/>
</dbReference>
<name>A0A2Z4JUN2_9BURK</name>
<feature type="region of interest" description="Disordered" evidence="1">
    <location>
        <begin position="90"/>
        <end position="109"/>
    </location>
</feature>
<evidence type="ECO:0000313" key="2">
    <source>
        <dbReference type="EMBL" id="AWW50557.1"/>
    </source>
</evidence>
<accession>A0A2Z4JUN2</accession>
<dbReference type="AlphaFoldDB" id="A0A2Z4JUN2"/>
<evidence type="ECO:0000256" key="1">
    <source>
        <dbReference type="SAM" id="MobiDB-lite"/>
    </source>
</evidence>